<dbReference type="EnsemblMetazoa" id="GPPI001265-RA">
    <property type="protein sequence ID" value="GPPI001265-PA"/>
    <property type="gene ID" value="GPPI001265"/>
</dbReference>
<name>A0A1B0ALY4_9MUSC</name>
<evidence type="ECO:0000313" key="2">
    <source>
        <dbReference type="Proteomes" id="UP000092460"/>
    </source>
</evidence>
<reference evidence="1" key="2">
    <citation type="submission" date="2020-05" db="UniProtKB">
        <authorList>
            <consortium name="EnsemblMetazoa"/>
        </authorList>
    </citation>
    <scope>IDENTIFICATION</scope>
    <source>
        <strain evidence="1">IAEA</strain>
    </source>
</reference>
<protein>
    <submittedName>
        <fullName evidence="1">Uncharacterized protein</fullName>
    </submittedName>
</protein>
<evidence type="ECO:0000313" key="1">
    <source>
        <dbReference type="EnsemblMetazoa" id="GPPI001265-PA"/>
    </source>
</evidence>
<dbReference type="Proteomes" id="UP000092460">
    <property type="component" value="Unassembled WGS sequence"/>
</dbReference>
<keyword evidence="2" id="KW-1185">Reference proteome</keyword>
<sequence>MYTHARNIKTYVVRHQIYFAVFSNWGRKQCCNLPRRFKNVFEDTTLCGIQAMRVTIRPKDIGEHT</sequence>
<proteinExistence type="predicted"/>
<dbReference type="VEuPathDB" id="VectorBase:GPPI001265"/>
<accession>A0A1B0ALY4</accession>
<dbReference type="EMBL" id="JXJN01000209">
    <property type="status" value="NOT_ANNOTATED_CDS"/>
    <property type="molecule type" value="Genomic_DNA"/>
</dbReference>
<reference evidence="2" key="1">
    <citation type="submission" date="2015-01" db="EMBL/GenBank/DDBJ databases">
        <authorList>
            <person name="Aksoy S."/>
            <person name="Warren W."/>
            <person name="Wilson R.K."/>
        </authorList>
    </citation>
    <scope>NUCLEOTIDE SEQUENCE [LARGE SCALE GENOMIC DNA]</scope>
    <source>
        <strain evidence="2">IAEA</strain>
    </source>
</reference>
<organism evidence="1 2">
    <name type="scientific">Glossina palpalis gambiensis</name>
    <dbReference type="NCBI Taxonomy" id="67801"/>
    <lineage>
        <taxon>Eukaryota</taxon>
        <taxon>Metazoa</taxon>
        <taxon>Ecdysozoa</taxon>
        <taxon>Arthropoda</taxon>
        <taxon>Hexapoda</taxon>
        <taxon>Insecta</taxon>
        <taxon>Pterygota</taxon>
        <taxon>Neoptera</taxon>
        <taxon>Endopterygota</taxon>
        <taxon>Diptera</taxon>
        <taxon>Brachycera</taxon>
        <taxon>Muscomorpha</taxon>
        <taxon>Hippoboscoidea</taxon>
        <taxon>Glossinidae</taxon>
        <taxon>Glossina</taxon>
    </lineage>
</organism>
<dbReference type="AlphaFoldDB" id="A0A1B0ALY4"/>